<protein>
    <submittedName>
        <fullName evidence="6">GH25 family lysozyme</fullName>
    </submittedName>
</protein>
<evidence type="ECO:0000256" key="5">
    <source>
        <dbReference type="SAM" id="SignalP"/>
    </source>
</evidence>
<keyword evidence="2 5" id="KW-0732">Signal</keyword>
<dbReference type="PANTHER" id="PTHR34135">
    <property type="entry name" value="LYSOZYME"/>
    <property type="match status" value="1"/>
</dbReference>
<dbReference type="PROSITE" id="PS51904">
    <property type="entry name" value="GLYCOSYL_HYDROL_F25_2"/>
    <property type="match status" value="1"/>
</dbReference>
<dbReference type="SUPFAM" id="SSF69318">
    <property type="entry name" value="Integrin alpha N-terminal domain"/>
    <property type="match status" value="1"/>
</dbReference>
<organism evidence="6 7">
    <name type="scientific">Lentzea rhizosphaerae</name>
    <dbReference type="NCBI Taxonomy" id="2041025"/>
    <lineage>
        <taxon>Bacteria</taxon>
        <taxon>Bacillati</taxon>
        <taxon>Actinomycetota</taxon>
        <taxon>Actinomycetes</taxon>
        <taxon>Pseudonocardiales</taxon>
        <taxon>Pseudonocardiaceae</taxon>
        <taxon>Lentzea</taxon>
    </lineage>
</organism>
<comment type="caution">
    <text evidence="6">The sequence shown here is derived from an EMBL/GenBank/DDBJ whole genome shotgun (WGS) entry which is preliminary data.</text>
</comment>
<evidence type="ECO:0000256" key="1">
    <source>
        <dbReference type="ARBA" id="ARBA00010646"/>
    </source>
</evidence>
<dbReference type="InterPro" id="IPR018077">
    <property type="entry name" value="Glyco_hydro_fam25_subgr"/>
</dbReference>
<evidence type="ECO:0000256" key="4">
    <source>
        <dbReference type="ARBA" id="ARBA00023295"/>
    </source>
</evidence>
<dbReference type="SUPFAM" id="SSF51445">
    <property type="entry name" value="(Trans)glycosidases"/>
    <property type="match status" value="1"/>
</dbReference>
<feature type="chain" id="PRO_5045297924" evidence="5">
    <location>
        <begin position="27"/>
        <end position="510"/>
    </location>
</feature>
<dbReference type="InterPro" id="IPR028994">
    <property type="entry name" value="Integrin_alpha_N"/>
</dbReference>
<evidence type="ECO:0000256" key="2">
    <source>
        <dbReference type="ARBA" id="ARBA00022729"/>
    </source>
</evidence>
<dbReference type="InterPro" id="IPR002053">
    <property type="entry name" value="Glyco_hydro_25"/>
</dbReference>
<feature type="signal peptide" evidence="5">
    <location>
        <begin position="1"/>
        <end position="26"/>
    </location>
</feature>
<proteinExistence type="inferred from homology"/>
<dbReference type="PANTHER" id="PTHR34135:SF2">
    <property type="entry name" value="LYSOZYME"/>
    <property type="match status" value="1"/>
</dbReference>
<dbReference type="Pfam" id="PF01183">
    <property type="entry name" value="Glyco_hydro_25"/>
    <property type="match status" value="1"/>
</dbReference>
<comment type="similarity">
    <text evidence="1">Belongs to the glycosyl hydrolase 25 family.</text>
</comment>
<sequence length="510" mass="54084">MRTHTSLLVLALTLVAQLLLATQSDAGTIDVAALPPGYTVNGIDVSSHDHAGGKTINWAGRRAAGEEFAFVKATEGTSYVNPYFSQDNRDAKAAGLYVGAYAFGRPDLGNPAGQANHFVNNLQWTADGRTLPPFLDLEWPYLAGTPDCYGLSQSQMRTWISTFLTTVQARIGRTPMIYTNVNWWNPCTGSSSAFAGYPLDISSCNSTPPSVPGWGTNWTFWQYDIDACKRGAVHDSMVFKGSVTQLAALAGGAAGGVTAGDVTGDGRSELVARRPDGTLWMYRNGGSNTAPYSSGTQVGVSWQQFLWHLAGDVTGDRRADVVAARQDGTLWLYTNGGSDASPYGNGTQIGVAWQQFRHVVLGDVTGDGRADLVASRPDGTLWLYVNGGSNSAPYGSGSQVGAGWEQFRHLALADVTGDSRADLIASRPDGTLWLYTNGGSDAAPYSTGAQIGVSWEQFDRVLAGDVTGDARADLVATRPDGTLWLYVNGGSNSAPYGSGTQIGAGWEQFV</sequence>
<keyword evidence="3" id="KW-0378">Hydrolase</keyword>
<dbReference type="Proteomes" id="UP001595690">
    <property type="component" value="Unassembled WGS sequence"/>
</dbReference>
<dbReference type="SMART" id="SM00641">
    <property type="entry name" value="Glyco_25"/>
    <property type="match status" value="1"/>
</dbReference>
<dbReference type="InterPro" id="IPR017853">
    <property type="entry name" value="GH"/>
</dbReference>
<dbReference type="Gene3D" id="2.115.10.10">
    <property type="entry name" value="Tachylectin 2"/>
    <property type="match status" value="2"/>
</dbReference>
<keyword evidence="4" id="KW-0326">Glycosidase</keyword>
<name>A0ABV8BNW3_9PSEU</name>
<evidence type="ECO:0000313" key="6">
    <source>
        <dbReference type="EMBL" id="MFC3890991.1"/>
    </source>
</evidence>
<evidence type="ECO:0000313" key="7">
    <source>
        <dbReference type="Proteomes" id="UP001595690"/>
    </source>
</evidence>
<dbReference type="Gene3D" id="3.20.20.80">
    <property type="entry name" value="Glycosidases"/>
    <property type="match status" value="1"/>
</dbReference>
<dbReference type="Pfam" id="PF13517">
    <property type="entry name" value="FG-GAP_3"/>
    <property type="match status" value="1"/>
</dbReference>
<dbReference type="InterPro" id="IPR013517">
    <property type="entry name" value="FG-GAP"/>
</dbReference>
<keyword evidence="7" id="KW-1185">Reference proteome</keyword>
<evidence type="ECO:0000256" key="3">
    <source>
        <dbReference type="ARBA" id="ARBA00022801"/>
    </source>
</evidence>
<reference evidence="7" key="1">
    <citation type="journal article" date="2019" name="Int. J. Syst. Evol. Microbiol.">
        <title>The Global Catalogue of Microorganisms (GCM) 10K type strain sequencing project: providing services to taxonomists for standard genome sequencing and annotation.</title>
        <authorList>
            <consortium name="The Broad Institute Genomics Platform"/>
            <consortium name="The Broad Institute Genome Sequencing Center for Infectious Disease"/>
            <person name="Wu L."/>
            <person name="Ma J."/>
        </authorList>
    </citation>
    <scope>NUCLEOTIDE SEQUENCE [LARGE SCALE GENOMIC DNA]</scope>
    <source>
        <strain evidence="7">CGMCC 4.7405</strain>
    </source>
</reference>
<accession>A0ABV8BNW3</accession>
<gene>
    <name evidence="6" type="ORF">ACFOWZ_05850</name>
</gene>
<dbReference type="RefSeq" id="WP_382369907.1">
    <property type="nucleotide sequence ID" value="NZ_JBHRZI010000008.1"/>
</dbReference>
<dbReference type="EMBL" id="JBHRZI010000008">
    <property type="protein sequence ID" value="MFC3890991.1"/>
    <property type="molecule type" value="Genomic_DNA"/>
</dbReference>